<sequence>MNIRSIGHNVRSFVDNDRNIDVELDSDHLPLPSSAVQSQYYTKTLPYHPRPVKVIKLHFFMHEHTDVTAVQVAQVNITSNDNNSSVPFASLVAFNDPLRTAPETDSEVIGNV</sequence>
<dbReference type="EMBL" id="JAIQCV010000009">
    <property type="protein sequence ID" value="KAH1063111.1"/>
    <property type="molecule type" value="Genomic_DNA"/>
</dbReference>
<comment type="function">
    <text evidence="1">Dirigent proteins impart stereoselectivity on the phenoxy radical-coupling reaction, yielding optically active lignans from two molecules of coniferyl alcohol in the biosynthesis of lignans, flavonolignans, and alkaloids and thus plays a central role in plant secondary metabolism.</text>
</comment>
<organism evidence="2 3">
    <name type="scientific">Gossypium stocksii</name>
    <dbReference type="NCBI Taxonomy" id="47602"/>
    <lineage>
        <taxon>Eukaryota</taxon>
        <taxon>Viridiplantae</taxon>
        <taxon>Streptophyta</taxon>
        <taxon>Embryophyta</taxon>
        <taxon>Tracheophyta</taxon>
        <taxon>Spermatophyta</taxon>
        <taxon>Magnoliopsida</taxon>
        <taxon>eudicotyledons</taxon>
        <taxon>Gunneridae</taxon>
        <taxon>Pentapetalae</taxon>
        <taxon>rosids</taxon>
        <taxon>malvids</taxon>
        <taxon>Malvales</taxon>
        <taxon>Malvaceae</taxon>
        <taxon>Malvoideae</taxon>
        <taxon>Gossypium</taxon>
    </lineage>
</organism>
<evidence type="ECO:0000256" key="1">
    <source>
        <dbReference type="RuleBase" id="RU363099"/>
    </source>
</evidence>
<evidence type="ECO:0000313" key="3">
    <source>
        <dbReference type="Proteomes" id="UP000828251"/>
    </source>
</evidence>
<dbReference type="Proteomes" id="UP000828251">
    <property type="component" value="Unassembled WGS sequence"/>
</dbReference>
<proteinExistence type="inferred from homology"/>
<dbReference type="Pfam" id="PF03018">
    <property type="entry name" value="Dirigent"/>
    <property type="match status" value="1"/>
</dbReference>
<keyword evidence="3" id="KW-1185">Reference proteome</keyword>
<keyword evidence="1" id="KW-0964">Secreted</keyword>
<comment type="similarity">
    <text evidence="1">Belongs to the plant dirigent protein family.</text>
</comment>
<gene>
    <name evidence="2" type="ORF">J1N35_028098</name>
</gene>
<dbReference type="GO" id="GO:0048046">
    <property type="term" value="C:apoplast"/>
    <property type="evidence" value="ECO:0007669"/>
    <property type="project" value="UniProtKB-SubCell"/>
</dbReference>
<dbReference type="InterPro" id="IPR004265">
    <property type="entry name" value="Dirigent"/>
</dbReference>
<accession>A0A9D3ZQS5</accession>
<evidence type="ECO:0000313" key="2">
    <source>
        <dbReference type="EMBL" id="KAH1063111.1"/>
    </source>
</evidence>
<reference evidence="2 3" key="1">
    <citation type="journal article" date="2021" name="Plant Biotechnol. J.">
        <title>Multi-omics assisted identification of the key and species-specific regulatory components of drought-tolerant mechanisms in Gossypium stocksii.</title>
        <authorList>
            <person name="Yu D."/>
            <person name="Ke L."/>
            <person name="Zhang D."/>
            <person name="Wu Y."/>
            <person name="Sun Y."/>
            <person name="Mei J."/>
            <person name="Sun J."/>
            <person name="Sun Y."/>
        </authorList>
    </citation>
    <scope>NUCLEOTIDE SEQUENCE [LARGE SCALE GENOMIC DNA]</scope>
    <source>
        <strain evidence="3">cv. E1</strain>
        <tissue evidence="2">Leaf</tissue>
    </source>
</reference>
<comment type="caution">
    <text evidence="2">The sequence shown here is derived from an EMBL/GenBank/DDBJ whole genome shotgun (WGS) entry which is preliminary data.</text>
</comment>
<comment type="subcellular location">
    <subcellularLocation>
        <location evidence="1">Secreted</location>
        <location evidence="1">Extracellular space</location>
        <location evidence="1">Apoplast</location>
    </subcellularLocation>
</comment>
<name>A0A9D3ZQS5_9ROSI</name>
<dbReference type="AlphaFoldDB" id="A0A9D3ZQS5"/>
<keyword evidence="1" id="KW-0052">Apoplast</keyword>
<comment type="subunit">
    <text evidence="1">Homodimer.</text>
</comment>
<protein>
    <recommendedName>
        <fullName evidence="1">Dirigent protein</fullName>
    </recommendedName>
</protein>